<name>A0A1N7BDU8_9EURY</name>
<keyword evidence="4" id="KW-1185">Reference proteome</keyword>
<dbReference type="SUPFAM" id="SSF48317">
    <property type="entry name" value="Acid phosphatase/Vanadium-dependent haloperoxidase"/>
    <property type="match status" value="1"/>
</dbReference>
<feature type="transmembrane region" description="Helical" evidence="1">
    <location>
        <begin position="248"/>
        <end position="268"/>
    </location>
</feature>
<evidence type="ECO:0000313" key="3">
    <source>
        <dbReference type="EMBL" id="SIR49500.1"/>
    </source>
</evidence>
<protein>
    <submittedName>
        <fullName evidence="3">PAP2 superfamily protein</fullName>
    </submittedName>
</protein>
<dbReference type="InterPro" id="IPR036938">
    <property type="entry name" value="PAP2/HPO_sf"/>
</dbReference>
<accession>A0A1N7BDU8</accession>
<dbReference type="Proteomes" id="UP000186914">
    <property type="component" value="Unassembled WGS sequence"/>
</dbReference>
<keyword evidence="1" id="KW-0812">Transmembrane</keyword>
<organism evidence="3 4">
    <name type="scientific">Haladaptatus litoreus</name>
    <dbReference type="NCBI Taxonomy" id="553468"/>
    <lineage>
        <taxon>Archaea</taxon>
        <taxon>Methanobacteriati</taxon>
        <taxon>Methanobacteriota</taxon>
        <taxon>Stenosarchaea group</taxon>
        <taxon>Halobacteria</taxon>
        <taxon>Halobacteriales</taxon>
        <taxon>Haladaptataceae</taxon>
        <taxon>Haladaptatus</taxon>
    </lineage>
</organism>
<evidence type="ECO:0000313" key="4">
    <source>
        <dbReference type="Proteomes" id="UP000186914"/>
    </source>
</evidence>
<feature type="transmembrane region" description="Helical" evidence="1">
    <location>
        <begin position="224"/>
        <end position="242"/>
    </location>
</feature>
<feature type="domain" description="Phosphatidic acid phosphatase type 2/haloperoxidase" evidence="2">
    <location>
        <begin position="52"/>
        <end position="160"/>
    </location>
</feature>
<evidence type="ECO:0000259" key="2">
    <source>
        <dbReference type="SMART" id="SM00014"/>
    </source>
</evidence>
<dbReference type="InterPro" id="IPR000326">
    <property type="entry name" value="PAP2/HPO"/>
</dbReference>
<dbReference type="AlphaFoldDB" id="A0A1N7BDU8"/>
<dbReference type="PANTHER" id="PTHR14969">
    <property type="entry name" value="SPHINGOSINE-1-PHOSPHATE PHOSPHOHYDROLASE"/>
    <property type="match status" value="1"/>
</dbReference>
<proteinExistence type="predicted"/>
<feature type="transmembrane region" description="Helical" evidence="1">
    <location>
        <begin position="89"/>
        <end position="111"/>
    </location>
</feature>
<reference evidence="4" key="1">
    <citation type="submission" date="2017-01" db="EMBL/GenBank/DDBJ databases">
        <authorList>
            <person name="Varghese N."/>
            <person name="Submissions S."/>
        </authorList>
    </citation>
    <scope>NUCLEOTIDE SEQUENCE [LARGE SCALE GENOMIC DNA]</scope>
    <source>
        <strain evidence="4">CGMCC 1.7737</strain>
    </source>
</reference>
<feature type="transmembrane region" description="Helical" evidence="1">
    <location>
        <begin position="52"/>
        <end position="69"/>
    </location>
</feature>
<keyword evidence="1" id="KW-0472">Membrane</keyword>
<dbReference type="Pfam" id="PF01569">
    <property type="entry name" value="PAP2"/>
    <property type="match status" value="1"/>
</dbReference>
<feature type="transmembrane region" description="Helical" evidence="1">
    <location>
        <begin position="22"/>
        <end position="45"/>
    </location>
</feature>
<evidence type="ECO:0000256" key="1">
    <source>
        <dbReference type="SAM" id="Phobius"/>
    </source>
</evidence>
<keyword evidence="1" id="KW-1133">Transmembrane helix</keyword>
<dbReference type="SMART" id="SM00014">
    <property type="entry name" value="acidPPc"/>
    <property type="match status" value="1"/>
</dbReference>
<dbReference type="EMBL" id="FTNO01000002">
    <property type="protein sequence ID" value="SIR49500.1"/>
    <property type="molecule type" value="Genomic_DNA"/>
</dbReference>
<feature type="transmembrane region" description="Helical" evidence="1">
    <location>
        <begin position="118"/>
        <end position="137"/>
    </location>
</feature>
<gene>
    <name evidence="3" type="ORF">SAMN05421858_2498</name>
</gene>
<feature type="transmembrane region" description="Helical" evidence="1">
    <location>
        <begin position="143"/>
        <end position="163"/>
    </location>
</feature>
<dbReference type="PANTHER" id="PTHR14969:SF13">
    <property type="entry name" value="AT30094P"/>
    <property type="match status" value="1"/>
</dbReference>
<dbReference type="Gene3D" id="1.20.144.10">
    <property type="entry name" value="Phosphatidic acid phosphatase type 2/haloperoxidase"/>
    <property type="match status" value="1"/>
</dbReference>
<feature type="transmembrane region" description="Helical" evidence="1">
    <location>
        <begin position="170"/>
        <end position="188"/>
    </location>
</feature>
<sequence>MTRGWGLIEAFREVLPGWAPELFAYVTQLGDVWFLFVVGALCYWFNDDRERFAFVLAVTLGALALTLALKEFFALPRPNEALRIVDASGYGFPSGHAIGSTVFWGILALAVDRWNRGIRIAGAAGIVTLVIMSRIIIGVHFAIDVIVGVAVGLAYLAFVVKGLRWRPTPAFALAVVIALTAVLLALQPPTTEHGMLDAVAAFGGTVGALLLWREVGPPDGSVTPIAGAAGIVALGALSYVGLELSLPLVAVFAVNAVVQAGVVAYPRIAGQ</sequence>
<dbReference type="RefSeq" id="WP_076430530.1">
    <property type="nucleotide sequence ID" value="NZ_FTNO01000002.1"/>
</dbReference>